<evidence type="ECO:0000313" key="1">
    <source>
        <dbReference type="EMBL" id="RST99365.1"/>
    </source>
</evidence>
<sequence>MNHNDRLTRLRYALDIRDDDMIEVFKLGGVIITKEELLAMLRKIDDDNYELPLEDECFERFLNGMIISQRGPKKGEEPKFELRQGNANNVLLKKIKIALSLTTDDIINILANENMFISKSELSAFLRKEGHRNYQTCGDNYTRHFLKGLIQEYR</sequence>
<dbReference type="OrthoDB" id="9788465at2"/>
<keyword evidence="2" id="KW-1185">Reference proteome</keyword>
<protein>
    <submittedName>
        <fullName evidence="1">Cytoplasmic protein</fullName>
    </submittedName>
</protein>
<dbReference type="Proteomes" id="UP000287857">
    <property type="component" value="Unassembled WGS sequence"/>
</dbReference>
<proteinExistence type="predicted"/>
<gene>
    <name evidence="1" type="ORF">CBF37_05180</name>
</gene>
<dbReference type="InterPro" id="IPR009921">
    <property type="entry name" value="YehS-like"/>
</dbReference>
<accession>A0A429ZZC6</accession>
<dbReference type="PANTHER" id="PTHR37805">
    <property type="entry name" value="CYTOPLASMIC PROTEIN-RELATED"/>
    <property type="match status" value="1"/>
</dbReference>
<dbReference type="EMBL" id="NGJS01000005">
    <property type="protein sequence ID" value="RST99365.1"/>
    <property type="molecule type" value="Genomic_DNA"/>
</dbReference>
<reference evidence="1 2" key="1">
    <citation type="submission" date="2017-05" db="EMBL/GenBank/DDBJ databases">
        <title>Vagococcus spp. assemblies.</title>
        <authorList>
            <person name="Gulvik C.A."/>
        </authorList>
    </citation>
    <scope>NUCLEOTIDE SEQUENCE [LARGE SCALE GENOMIC DNA]</scope>
    <source>
        <strain evidence="1 2">SS1995</strain>
    </source>
</reference>
<organism evidence="1 2">
    <name type="scientific">Vagococcus vulneris</name>
    <dbReference type="NCBI Taxonomy" id="1977869"/>
    <lineage>
        <taxon>Bacteria</taxon>
        <taxon>Bacillati</taxon>
        <taxon>Bacillota</taxon>
        <taxon>Bacilli</taxon>
        <taxon>Lactobacillales</taxon>
        <taxon>Enterococcaceae</taxon>
        <taxon>Vagococcus</taxon>
    </lineage>
</organism>
<dbReference type="RefSeq" id="WP_125983682.1">
    <property type="nucleotide sequence ID" value="NZ_NGJS01000005.1"/>
</dbReference>
<comment type="caution">
    <text evidence="1">The sequence shown here is derived from an EMBL/GenBank/DDBJ whole genome shotgun (WGS) entry which is preliminary data.</text>
</comment>
<dbReference type="Pfam" id="PF07308">
    <property type="entry name" value="DUF1456"/>
    <property type="match status" value="2"/>
</dbReference>
<dbReference type="PANTHER" id="PTHR37805:SF1">
    <property type="entry name" value="CYTOPLASMIC PROTEIN"/>
    <property type="match status" value="1"/>
</dbReference>
<evidence type="ECO:0000313" key="2">
    <source>
        <dbReference type="Proteomes" id="UP000287857"/>
    </source>
</evidence>
<dbReference type="AlphaFoldDB" id="A0A429ZZC6"/>
<name>A0A429ZZC6_9ENTE</name>